<dbReference type="PANTHER" id="PTHR35271:SF1">
    <property type="entry name" value="ABC TRANSPORTER, SUBSTRATE-BINDING LIPOPROTEIN"/>
    <property type="match status" value="1"/>
</dbReference>
<proteinExistence type="predicted"/>
<dbReference type="Proteomes" id="UP000199184">
    <property type="component" value="Unassembled WGS sequence"/>
</dbReference>
<evidence type="ECO:0000313" key="1">
    <source>
        <dbReference type="EMBL" id="SCB43323.1"/>
    </source>
</evidence>
<protein>
    <submittedName>
        <fullName evidence="1">Putative ABC transport system substrate-binding protein</fullName>
    </submittedName>
</protein>
<reference evidence="2" key="1">
    <citation type="submission" date="2016-08" db="EMBL/GenBank/DDBJ databases">
        <authorList>
            <person name="Varghese N."/>
            <person name="Submissions Spin"/>
        </authorList>
    </citation>
    <scope>NUCLEOTIDE SEQUENCE [LARGE SCALE GENOMIC DNA]</scope>
    <source>
        <strain evidence="2">ERR11</strain>
    </source>
</reference>
<dbReference type="Pfam" id="PF04392">
    <property type="entry name" value="ABC_sub_bind"/>
    <property type="match status" value="1"/>
</dbReference>
<organism evidence="1 2">
    <name type="scientific">Bradyrhizobium shewense</name>
    <dbReference type="NCBI Taxonomy" id="1761772"/>
    <lineage>
        <taxon>Bacteria</taxon>
        <taxon>Pseudomonadati</taxon>
        <taxon>Pseudomonadota</taxon>
        <taxon>Alphaproteobacteria</taxon>
        <taxon>Hyphomicrobiales</taxon>
        <taxon>Nitrobacteraceae</taxon>
        <taxon>Bradyrhizobium</taxon>
    </lineage>
</organism>
<keyword evidence="2" id="KW-1185">Reference proteome</keyword>
<dbReference type="PANTHER" id="PTHR35271">
    <property type="entry name" value="ABC TRANSPORTER, SUBSTRATE-BINDING LIPOPROTEIN-RELATED"/>
    <property type="match status" value="1"/>
</dbReference>
<gene>
    <name evidence="1" type="ORF">GA0061098_1009271</name>
</gene>
<dbReference type="RefSeq" id="WP_091959504.1">
    <property type="nucleotide sequence ID" value="NZ_FMAI01000009.1"/>
</dbReference>
<dbReference type="Gene3D" id="3.40.50.2300">
    <property type="match status" value="2"/>
</dbReference>
<name>A0A1C3WTD1_9BRAD</name>
<dbReference type="AlphaFoldDB" id="A0A1C3WTD1"/>
<evidence type="ECO:0000313" key="2">
    <source>
        <dbReference type="Proteomes" id="UP000199184"/>
    </source>
</evidence>
<dbReference type="EMBL" id="FMAI01000009">
    <property type="protein sequence ID" value="SCB43323.1"/>
    <property type="molecule type" value="Genomic_DNA"/>
</dbReference>
<dbReference type="CDD" id="cd06325">
    <property type="entry name" value="PBP1_ABC_unchar_transporter"/>
    <property type="match status" value="1"/>
</dbReference>
<sequence length="315" mass="34181">MKRREFVTLIAGAAALPLKASAQRAGRRYRVAALGPVPLSFFDELDRAGFVRGRNVEIESRGESVATVSYADVAVELVQASPDVLMAVGAEAGRAAQKATQRIPIVVIADDLLGSKLVASMPHPEGNTTGVAIFAFQLDAKRLELLHEALPAIRRIAVLADRLPIPNMSTLESAAKRLGVEIVPFAARSEDDIIRVIDALKVEEVGAVNLLASPILASKFQYLIRDRLALRRLPAILQWPEQAEEGGLMGYGPRLSAVFDQCARQVARLLRGAKVAEVPVEQPTKFELVINLKTAKMLGVEMPPMLLTRADRTVE</sequence>
<accession>A0A1C3WTD1</accession>
<dbReference type="InterPro" id="IPR007487">
    <property type="entry name" value="ABC_transpt-TYRBP-like"/>
</dbReference>